<dbReference type="GO" id="GO:0019148">
    <property type="term" value="F:D-cysteine desulfhydrase activity"/>
    <property type="evidence" value="ECO:0007669"/>
    <property type="project" value="TreeGrafter"/>
</dbReference>
<reference evidence="7 8" key="1">
    <citation type="submission" date="2019-01" db="EMBL/GenBank/DDBJ databases">
        <authorList>
            <person name="Chen W.-M."/>
        </authorList>
    </citation>
    <scope>NUCLEOTIDE SEQUENCE [LARGE SCALE GENOMIC DNA]</scope>
    <source>
        <strain evidence="7 8">HPM-16</strain>
    </source>
</reference>
<evidence type="ECO:0000256" key="1">
    <source>
        <dbReference type="ARBA" id="ARBA00001933"/>
    </source>
</evidence>
<dbReference type="PIRSF" id="PIRSF006278">
    <property type="entry name" value="ACCD_DCysDesulf"/>
    <property type="match status" value="1"/>
</dbReference>
<proteinExistence type="inferred from homology"/>
<feature type="domain" description="Tryptophan synthase beta chain-like PALP" evidence="6">
    <location>
        <begin position="11"/>
        <end position="289"/>
    </location>
</feature>
<organism evidence="7 8">
    <name type="scientific">Neptunomonas marina</name>
    <dbReference type="NCBI Taxonomy" id="1815562"/>
    <lineage>
        <taxon>Bacteria</taxon>
        <taxon>Pseudomonadati</taxon>
        <taxon>Pseudomonadota</taxon>
        <taxon>Gammaproteobacteria</taxon>
        <taxon>Oceanospirillales</taxon>
        <taxon>Oceanospirillaceae</taxon>
        <taxon>Neptunomonas</taxon>
    </lineage>
</organism>
<gene>
    <name evidence="7" type="ORF">EOE65_01850</name>
</gene>
<dbReference type="Pfam" id="PF00291">
    <property type="entry name" value="PALP"/>
    <property type="match status" value="1"/>
</dbReference>
<dbReference type="PANTHER" id="PTHR43780:SF2">
    <property type="entry name" value="1-AMINOCYCLOPROPANE-1-CARBOXYLATE DEAMINASE-RELATED"/>
    <property type="match status" value="1"/>
</dbReference>
<keyword evidence="3 5" id="KW-0663">Pyridoxal phosphate</keyword>
<dbReference type="Proteomes" id="UP000282818">
    <property type="component" value="Unassembled WGS sequence"/>
</dbReference>
<evidence type="ECO:0000313" key="8">
    <source>
        <dbReference type="Proteomes" id="UP000282818"/>
    </source>
</evidence>
<feature type="modified residue" description="N6-(pyridoxal phosphate)lysine" evidence="5">
    <location>
        <position position="44"/>
    </location>
</feature>
<evidence type="ECO:0000313" key="7">
    <source>
        <dbReference type="EMBL" id="RVU32415.1"/>
    </source>
</evidence>
<dbReference type="InterPro" id="IPR001926">
    <property type="entry name" value="TrpB-like_PALP"/>
</dbReference>
<comment type="similarity">
    <text evidence="2">Belongs to the ACC deaminase/D-cysteine desulfhydrase family.</text>
</comment>
<dbReference type="InterPro" id="IPR027278">
    <property type="entry name" value="ACCD_DCysDesulf"/>
</dbReference>
<dbReference type="PANTHER" id="PTHR43780">
    <property type="entry name" value="1-AMINOCYCLOPROPANE-1-CARBOXYLATE DEAMINASE-RELATED"/>
    <property type="match status" value="1"/>
</dbReference>
<evidence type="ECO:0000256" key="3">
    <source>
        <dbReference type="ARBA" id="ARBA00022898"/>
    </source>
</evidence>
<accession>A0A437QD94</accession>
<evidence type="ECO:0000256" key="2">
    <source>
        <dbReference type="ARBA" id="ARBA00008639"/>
    </source>
</evidence>
<feature type="active site" description="Nucleophile" evidence="4">
    <location>
        <position position="71"/>
    </location>
</feature>
<dbReference type="Gene3D" id="3.40.50.1100">
    <property type="match status" value="2"/>
</dbReference>
<comment type="cofactor">
    <cofactor evidence="1">
        <name>pyridoxal 5'-phosphate</name>
        <dbReference type="ChEBI" id="CHEBI:597326"/>
    </cofactor>
</comment>
<dbReference type="SUPFAM" id="SSF53686">
    <property type="entry name" value="Tryptophan synthase beta subunit-like PLP-dependent enzymes"/>
    <property type="match status" value="1"/>
</dbReference>
<dbReference type="AlphaFoldDB" id="A0A437QD94"/>
<dbReference type="EMBL" id="SACQ01000001">
    <property type="protein sequence ID" value="RVU32415.1"/>
    <property type="molecule type" value="Genomic_DNA"/>
</dbReference>
<protein>
    <submittedName>
        <fullName evidence="7">Pyridoxal-phosphate dependent enzyme</fullName>
    </submittedName>
</protein>
<comment type="caution">
    <text evidence="7">The sequence shown here is derived from an EMBL/GenBank/DDBJ whole genome shotgun (WGS) entry which is preliminary data.</text>
</comment>
<sequence length="301" mass="33237">MPLFATSTPEIPITPLQDSLFRKHCLDVRMARLDLVHPEVSGNKWFKLKYNLIHAQRHGVNRVVSFGGPFSNHIHALAWTGRQLGIETVGVIRGEPVSNHTLSDAAKWGMQLVFVNRKEYRERYSAEYCQRLSERFGATVIPEGGSNTLAVQGVAEVVPTLTMDRQSPDVICVATGTGGTIAGVIAGAGPSVRVEGYPVLKGASFLRDDIKRLLPSISGLSSWELDLEAHYGGYGKVSSEHLALWRELEERFATPLDPIYTSKMLRRFLERVEAGCYLPQSKILLLHTGGLQGARSFELSP</sequence>
<dbReference type="InterPro" id="IPR036052">
    <property type="entry name" value="TrpB-like_PALP_sf"/>
</dbReference>
<evidence type="ECO:0000259" key="6">
    <source>
        <dbReference type="Pfam" id="PF00291"/>
    </source>
</evidence>
<name>A0A437QD94_9GAMM</name>
<keyword evidence="8" id="KW-1185">Reference proteome</keyword>
<evidence type="ECO:0000256" key="5">
    <source>
        <dbReference type="PIRSR" id="PIRSR006278-2"/>
    </source>
</evidence>
<evidence type="ECO:0000256" key="4">
    <source>
        <dbReference type="PIRSR" id="PIRSR006278-1"/>
    </source>
</evidence>